<comment type="caution">
    <text evidence="2">The sequence shown here is derived from an EMBL/GenBank/DDBJ whole genome shotgun (WGS) entry which is preliminary data.</text>
</comment>
<reference evidence="3" key="2">
    <citation type="submission" date="2016-01" db="EMBL/GenBank/DDBJ databases">
        <title>Diatom-associated endosymboitic cyanobacterium lacks core nitrogen metabolism enzymes.</title>
        <authorList>
            <person name="Hilton J.A."/>
            <person name="Foster R.A."/>
            <person name="Tripp H.J."/>
            <person name="Carter B.J."/>
            <person name="Zehr J.P."/>
            <person name="Villareal T.A."/>
        </authorList>
    </citation>
    <scope>NUCLEOTIDE SEQUENCE [LARGE SCALE GENOMIC DNA]</scope>
    <source>
        <strain evidence="3">HH01</strain>
    </source>
</reference>
<keyword evidence="3" id="KW-1185">Reference proteome</keyword>
<dbReference type="RefSeq" id="WP_008234029.1">
    <property type="nucleotide sequence ID" value="NZ_CAIY01000044.1"/>
</dbReference>
<evidence type="ECO:0000256" key="1">
    <source>
        <dbReference type="SAM" id="Phobius"/>
    </source>
</evidence>
<proteinExistence type="predicted"/>
<feature type="transmembrane region" description="Helical" evidence="1">
    <location>
        <begin position="15"/>
        <end position="36"/>
    </location>
</feature>
<keyword evidence="1" id="KW-0472">Membrane</keyword>
<organism evidence="2 3">
    <name type="scientific">Richelia intracellularis HH01</name>
    <dbReference type="NCBI Taxonomy" id="1165094"/>
    <lineage>
        <taxon>Bacteria</taxon>
        <taxon>Bacillati</taxon>
        <taxon>Cyanobacteriota</taxon>
        <taxon>Cyanophyceae</taxon>
        <taxon>Nostocales</taxon>
        <taxon>Nostocaceae</taxon>
        <taxon>Richelia</taxon>
    </lineage>
</organism>
<reference evidence="2 3" key="1">
    <citation type="submission" date="2012-05" db="EMBL/GenBank/DDBJ databases">
        <authorList>
            <person name="Hilton J."/>
        </authorList>
    </citation>
    <scope>NUCLEOTIDE SEQUENCE [LARGE SCALE GENOMIC DNA]</scope>
    <source>
        <strain evidence="2 3">HH01</strain>
    </source>
</reference>
<evidence type="ECO:0000313" key="2">
    <source>
        <dbReference type="EMBL" id="CCH67457.1"/>
    </source>
</evidence>
<gene>
    <name evidence="2" type="ORF">RINTHH_13020</name>
</gene>
<evidence type="ECO:0000313" key="3">
    <source>
        <dbReference type="Proteomes" id="UP000053051"/>
    </source>
</evidence>
<dbReference type="AlphaFoldDB" id="M1WZB9"/>
<accession>M1WZB9</accession>
<keyword evidence="1" id="KW-0812">Transmembrane</keyword>
<keyword evidence="1" id="KW-1133">Transmembrane helix</keyword>
<protein>
    <submittedName>
        <fullName evidence="2">Uncharacterized protein</fullName>
    </submittedName>
</protein>
<dbReference type="Proteomes" id="UP000053051">
    <property type="component" value="Unassembled WGS sequence"/>
</dbReference>
<sequence>MSINQILTANPLNPFHMYLVYIDLIFCTVSGLSQLLSDSSLQAKNISLTQTTYVSYQDNKISSSVSQIDREGKISV</sequence>
<dbReference type="EMBL" id="CAIY01000044">
    <property type="protein sequence ID" value="CCH67457.1"/>
    <property type="molecule type" value="Genomic_DNA"/>
</dbReference>
<name>M1WZB9_9NOST</name>